<proteinExistence type="predicted"/>
<evidence type="ECO:0000313" key="3">
    <source>
        <dbReference type="Proteomes" id="UP000297245"/>
    </source>
</evidence>
<dbReference type="Proteomes" id="UP000297245">
    <property type="component" value="Unassembled WGS sequence"/>
</dbReference>
<evidence type="ECO:0000256" key="1">
    <source>
        <dbReference type="SAM" id="MobiDB-lite"/>
    </source>
</evidence>
<sequence length="244" mass="27698">MLQGGELTHRNGTSEKSIYGLNSLVTSFIRVDKNFVLKRSKLDFSRWQTQEKIPMIRSQHVVFGEVVEGMDVIKAVETEGPSSGKKSLSPCPRPGRAWRGKGEISVTFYGWKRWPSSLANRSETRKLHRSSTPLYSSGDDSSLAIWTLPRWVQNLSLLPLLCHTKHLLMAEAQRSRRSRKPSNNPPSRKLSLDNTDIDGNQDDTPLPTTENGLSCCIIHTSYDFSHYVDQYPLFLKRLHSWSLG</sequence>
<dbReference type="EMBL" id="ML180483">
    <property type="protein sequence ID" value="THU77305.1"/>
    <property type="molecule type" value="Genomic_DNA"/>
</dbReference>
<accession>A0A4V6T4W4</accession>
<keyword evidence="3" id="KW-1185">Reference proteome</keyword>
<dbReference type="InterPro" id="IPR029000">
    <property type="entry name" value="Cyclophilin-like_dom_sf"/>
</dbReference>
<name>A0A4V6T4W4_DENBC</name>
<dbReference type="OrthoDB" id="193499at2759"/>
<gene>
    <name evidence="2" type="ORF">K435DRAFT_878031</name>
</gene>
<dbReference type="Gene3D" id="2.40.100.10">
    <property type="entry name" value="Cyclophilin-like"/>
    <property type="match status" value="1"/>
</dbReference>
<evidence type="ECO:0008006" key="4">
    <source>
        <dbReference type="Google" id="ProtNLM"/>
    </source>
</evidence>
<feature type="region of interest" description="Disordered" evidence="1">
    <location>
        <begin position="172"/>
        <end position="206"/>
    </location>
</feature>
<evidence type="ECO:0000313" key="2">
    <source>
        <dbReference type="EMBL" id="THU77305.1"/>
    </source>
</evidence>
<dbReference type="AlphaFoldDB" id="A0A4V6T4W4"/>
<organism evidence="2 3">
    <name type="scientific">Dendrothele bispora (strain CBS 962.96)</name>
    <dbReference type="NCBI Taxonomy" id="1314807"/>
    <lineage>
        <taxon>Eukaryota</taxon>
        <taxon>Fungi</taxon>
        <taxon>Dikarya</taxon>
        <taxon>Basidiomycota</taxon>
        <taxon>Agaricomycotina</taxon>
        <taxon>Agaricomycetes</taxon>
        <taxon>Agaricomycetidae</taxon>
        <taxon>Agaricales</taxon>
        <taxon>Agaricales incertae sedis</taxon>
        <taxon>Dendrothele</taxon>
    </lineage>
</organism>
<reference evidence="2 3" key="1">
    <citation type="journal article" date="2019" name="Nat. Ecol. Evol.">
        <title>Megaphylogeny resolves global patterns of mushroom evolution.</title>
        <authorList>
            <person name="Varga T."/>
            <person name="Krizsan K."/>
            <person name="Foldi C."/>
            <person name="Dima B."/>
            <person name="Sanchez-Garcia M."/>
            <person name="Sanchez-Ramirez S."/>
            <person name="Szollosi G.J."/>
            <person name="Szarkandi J.G."/>
            <person name="Papp V."/>
            <person name="Albert L."/>
            <person name="Andreopoulos W."/>
            <person name="Angelini C."/>
            <person name="Antonin V."/>
            <person name="Barry K.W."/>
            <person name="Bougher N.L."/>
            <person name="Buchanan P."/>
            <person name="Buyck B."/>
            <person name="Bense V."/>
            <person name="Catcheside P."/>
            <person name="Chovatia M."/>
            <person name="Cooper J."/>
            <person name="Damon W."/>
            <person name="Desjardin D."/>
            <person name="Finy P."/>
            <person name="Geml J."/>
            <person name="Haridas S."/>
            <person name="Hughes K."/>
            <person name="Justo A."/>
            <person name="Karasinski D."/>
            <person name="Kautmanova I."/>
            <person name="Kiss B."/>
            <person name="Kocsube S."/>
            <person name="Kotiranta H."/>
            <person name="LaButti K.M."/>
            <person name="Lechner B.E."/>
            <person name="Liimatainen K."/>
            <person name="Lipzen A."/>
            <person name="Lukacs Z."/>
            <person name="Mihaltcheva S."/>
            <person name="Morgado L.N."/>
            <person name="Niskanen T."/>
            <person name="Noordeloos M.E."/>
            <person name="Ohm R.A."/>
            <person name="Ortiz-Santana B."/>
            <person name="Ovrebo C."/>
            <person name="Racz N."/>
            <person name="Riley R."/>
            <person name="Savchenko A."/>
            <person name="Shiryaev A."/>
            <person name="Soop K."/>
            <person name="Spirin V."/>
            <person name="Szebenyi C."/>
            <person name="Tomsovsky M."/>
            <person name="Tulloss R.E."/>
            <person name="Uehling J."/>
            <person name="Grigoriev I.V."/>
            <person name="Vagvolgyi C."/>
            <person name="Papp T."/>
            <person name="Martin F.M."/>
            <person name="Miettinen O."/>
            <person name="Hibbett D.S."/>
            <person name="Nagy L.G."/>
        </authorList>
    </citation>
    <scope>NUCLEOTIDE SEQUENCE [LARGE SCALE GENOMIC DNA]</scope>
    <source>
        <strain evidence="2 3">CBS 962.96</strain>
    </source>
</reference>
<protein>
    <recommendedName>
        <fullName evidence="4">PPIase cyclophilin-type domain-containing protein</fullName>
    </recommendedName>
</protein>
<dbReference type="SUPFAM" id="SSF50891">
    <property type="entry name" value="Cyclophilin-like"/>
    <property type="match status" value="1"/>
</dbReference>